<protein>
    <submittedName>
        <fullName evidence="2">Uncharacterized protein</fullName>
    </submittedName>
</protein>
<comment type="caution">
    <text evidence="2">The sequence shown here is derived from an EMBL/GenBank/DDBJ whole genome shotgun (WGS) entry which is preliminary data.</text>
</comment>
<gene>
    <name evidence="2" type="ORF">AFUS01_LOCUS5823</name>
</gene>
<sequence length="66" mass="7332">ILNEPDDLPLLKKPAFPSKPRPPSINSALPKRPSSVQASIPVQSPPLSSNTELKKQKTSRRRSYKI</sequence>
<reference evidence="2" key="1">
    <citation type="submission" date="2021-06" db="EMBL/GenBank/DDBJ databases">
        <authorList>
            <person name="Hodson N. C."/>
            <person name="Mongue J. A."/>
            <person name="Jaron S. K."/>
        </authorList>
    </citation>
    <scope>NUCLEOTIDE SEQUENCE</scope>
</reference>
<dbReference type="EMBL" id="CAJVCH010037568">
    <property type="protein sequence ID" value="CAG7716307.1"/>
    <property type="molecule type" value="Genomic_DNA"/>
</dbReference>
<feature type="region of interest" description="Disordered" evidence="1">
    <location>
        <begin position="1"/>
        <end position="66"/>
    </location>
</feature>
<evidence type="ECO:0000313" key="2">
    <source>
        <dbReference type="EMBL" id="CAG7716307.1"/>
    </source>
</evidence>
<dbReference type="Proteomes" id="UP000708208">
    <property type="component" value="Unassembled WGS sequence"/>
</dbReference>
<evidence type="ECO:0000256" key="1">
    <source>
        <dbReference type="SAM" id="MobiDB-lite"/>
    </source>
</evidence>
<feature type="compositionally biased region" description="Basic residues" evidence="1">
    <location>
        <begin position="56"/>
        <end position="66"/>
    </location>
</feature>
<dbReference type="AlphaFoldDB" id="A0A8J2JEE2"/>
<name>A0A8J2JEE2_9HEXA</name>
<organism evidence="2 3">
    <name type="scientific">Allacma fusca</name>
    <dbReference type="NCBI Taxonomy" id="39272"/>
    <lineage>
        <taxon>Eukaryota</taxon>
        <taxon>Metazoa</taxon>
        <taxon>Ecdysozoa</taxon>
        <taxon>Arthropoda</taxon>
        <taxon>Hexapoda</taxon>
        <taxon>Collembola</taxon>
        <taxon>Symphypleona</taxon>
        <taxon>Sminthuridae</taxon>
        <taxon>Allacma</taxon>
    </lineage>
</organism>
<feature type="non-terminal residue" evidence="2">
    <location>
        <position position="1"/>
    </location>
</feature>
<keyword evidence="3" id="KW-1185">Reference proteome</keyword>
<accession>A0A8J2JEE2</accession>
<evidence type="ECO:0000313" key="3">
    <source>
        <dbReference type="Proteomes" id="UP000708208"/>
    </source>
</evidence>
<proteinExistence type="predicted"/>
<feature type="compositionally biased region" description="Polar residues" evidence="1">
    <location>
        <begin position="34"/>
        <end position="51"/>
    </location>
</feature>